<evidence type="ECO:0000256" key="6">
    <source>
        <dbReference type="ARBA" id="ARBA00022989"/>
    </source>
</evidence>
<keyword evidence="8 9" id="KW-0472">Membrane</keyword>
<gene>
    <name evidence="11" type="ORF">FE263_09230</name>
</gene>
<dbReference type="GO" id="GO:0140359">
    <property type="term" value="F:ABC-type transporter activity"/>
    <property type="evidence" value="ECO:0007669"/>
    <property type="project" value="InterPro"/>
</dbReference>
<protein>
    <submittedName>
        <fullName evidence="11">ABC transporter permease</fullName>
    </submittedName>
</protein>
<feature type="transmembrane region" description="Helical" evidence="9">
    <location>
        <begin position="64"/>
        <end position="87"/>
    </location>
</feature>
<keyword evidence="5 9" id="KW-0812">Transmembrane</keyword>
<dbReference type="EMBL" id="VCDI01000002">
    <property type="protein sequence ID" value="TLU73540.1"/>
    <property type="molecule type" value="Genomic_DNA"/>
</dbReference>
<dbReference type="GO" id="GO:0015920">
    <property type="term" value="P:lipopolysaccharide transport"/>
    <property type="evidence" value="ECO:0007669"/>
    <property type="project" value="TreeGrafter"/>
</dbReference>
<keyword evidence="4" id="KW-1003">Cell membrane</keyword>
<keyword evidence="7" id="KW-0762">Sugar transport</keyword>
<dbReference type="InterPro" id="IPR013525">
    <property type="entry name" value="ABC2_TM"/>
</dbReference>
<dbReference type="Proteomes" id="UP000305654">
    <property type="component" value="Unassembled WGS sequence"/>
</dbReference>
<evidence type="ECO:0000256" key="8">
    <source>
        <dbReference type="ARBA" id="ARBA00023136"/>
    </source>
</evidence>
<feature type="transmembrane region" description="Helical" evidence="9">
    <location>
        <begin position="203"/>
        <end position="222"/>
    </location>
</feature>
<proteinExistence type="inferred from homology"/>
<evidence type="ECO:0000313" key="11">
    <source>
        <dbReference type="EMBL" id="TLU73540.1"/>
    </source>
</evidence>
<evidence type="ECO:0000256" key="4">
    <source>
        <dbReference type="ARBA" id="ARBA00022475"/>
    </source>
</evidence>
<name>A0A5R9J7E4_9PROT</name>
<dbReference type="AlphaFoldDB" id="A0A5R9J7E4"/>
<dbReference type="PANTHER" id="PTHR30413:SF10">
    <property type="entry name" value="CAPSULE POLYSACCHARIDE EXPORT INNER-MEMBRANE PROTEIN CTRC"/>
    <property type="match status" value="1"/>
</dbReference>
<keyword evidence="7" id="KW-0625">Polysaccharide transport</keyword>
<keyword evidence="6 9" id="KW-1133">Transmembrane helix</keyword>
<feature type="transmembrane region" description="Helical" evidence="9">
    <location>
        <begin position="257"/>
        <end position="279"/>
    </location>
</feature>
<evidence type="ECO:0000256" key="1">
    <source>
        <dbReference type="ARBA" id="ARBA00004651"/>
    </source>
</evidence>
<sequence length="289" mass="31977">MMTGTPLTASPTLGAAEPILDLLPDAPARRAGQALNDLNASLHLWRLCWKLGWLDLKLRYRGSILGPFWLTASTGVMVGSMGVIYATLFKMNVRDYLPFLTLSLVIWGFIGGLVGDATTCFTQAAGMIRSMRMPFIVHAIRVVLRNLLVLAHNVVVILAVFAFFRVWPGINAVESLPALLLWLVDGIAACLLLGALGARYRDIGPVVASVMQIIFFITPIIWKPDLITHGRQYLMFNPFYDLIEIVRRPLLGGTPTVMLWSAALGFSLLFCTAASLLFMRVRARLAYWV</sequence>
<dbReference type="GO" id="GO:0015774">
    <property type="term" value="P:polysaccharide transport"/>
    <property type="evidence" value="ECO:0007669"/>
    <property type="project" value="UniProtKB-KW"/>
</dbReference>
<reference evidence="11 12" key="1">
    <citation type="submission" date="2019-05" db="EMBL/GenBank/DDBJ databases">
        <authorList>
            <person name="Pankratov T."/>
            <person name="Grouzdev D."/>
        </authorList>
    </citation>
    <scope>NUCLEOTIDE SEQUENCE [LARGE SCALE GENOMIC DNA]</scope>
    <source>
        <strain evidence="11 12">KEBCLARHB70R</strain>
    </source>
</reference>
<evidence type="ECO:0000256" key="9">
    <source>
        <dbReference type="SAM" id="Phobius"/>
    </source>
</evidence>
<dbReference type="PANTHER" id="PTHR30413">
    <property type="entry name" value="INNER MEMBRANE TRANSPORT PERMEASE"/>
    <property type="match status" value="1"/>
</dbReference>
<keyword evidence="12" id="KW-1185">Reference proteome</keyword>
<evidence type="ECO:0000313" key="12">
    <source>
        <dbReference type="Proteomes" id="UP000305654"/>
    </source>
</evidence>
<feature type="transmembrane region" description="Helical" evidence="9">
    <location>
        <begin position="176"/>
        <end position="196"/>
    </location>
</feature>
<keyword evidence="3" id="KW-0813">Transport</keyword>
<comment type="caution">
    <text evidence="11">The sequence shown here is derived from an EMBL/GenBank/DDBJ whole genome shotgun (WGS) entry which is preliminary data.</text>
</comment>
<dbReference type="OrthoDB" id="9796017at2"/>
<dbReference type="GO" id="GO:0005886">
    <property type="term" value="C:plasma membrane"/>
    <property type="evidence" value="ECO:0007669"/>
    <property type="project" value="UniProtKB-SubCell"/>
</dbReference>
<evidence type="ECO:0000256" key="7">
    <source>
        <dbReference type="ARBA" id="ARBA00023047"/>
    </source>
</evidence>
<comment type="similarity">
    <text evidence="2">Belongs to the ABC-2 integral membrane protein family.</text>
</comment>
<dbReference type="Pfam" id="PF01061">
    <property type="entry name" value="ABC2_membrane"/>
    <property type="match status" value="1"/>
</dbReference>
<feature type="transmembrane region" description="Helical" evidence="9">
    <location>
        <begin position="99"/>
        <end position="121"/>
    </location>
</feature>
<evidence type="ECO:0000256" key="5">
    <source>
        <dbReference type="ARBA" id="ARBA00022692"/>
    </source>
</evidence>
<evidence type="ECO:0000256" key="2">
    <source>
        <dbReference type="ARBA" id="ARBA00007783"/>
    </source>
</evidence>
<evidence type="ECO:0000256" key="3">
    <source>
        <dbReference type="ARBA" id="ARBA00022448"/>
    </source>
</evidence>
<accession>A0A5R9J7E4</accession>
<feature type="domain" description="ABC-2 type transporter transmembrane" evidence="10">
    <location>
        <begin position="48"/>
        <end position="247"/>
    </location>
</feature>
<feature type="transmembrane region" description="Helical" evidence="9">
    <location>
        <begin position="142"/>
        <end position="164"/>
    </location>
</feature>
<evidence type="ECO:0000259" key="10">
    <source>
        <dbReference type="Pfam" id="PF01061"/>
    </source>
</evidence>
<comment type="subcellular location">
    <subcellularLocation>
        <location evidence="1">Cell membrane</location>
        <topology evidence="1">Multi-pass membrane protein</topology>
    </subcellularLocation>
</comment>
<organism evidence="11 12">
    <name type="scientific">Lichenicoccus roseus</name>
    <dbReference type="NCBI Taxonomy" id="2683649"/>
    <lineage>
        <taxon>Bacteria</taxon>
        <taxon>Pseudomonadati</taxon>
        <taxon>Pseudomonadota</taxon>
        <taxon>Alphaproteobacteria</taxon>
        <taxon>Acetobacterales</taxon>
        <taxon>Acetobacteraceae</taxon>
        <taxon>Lichenicoccus</taxon>
    </lineage>
</organism>